<proteinExistence type="predicted"/>
<feature type="compositionally biased region" description="Gly residues" evidence="1">
    <location>
        <begin position="54"/>
        <end position="67"/>
    </location>
</feature>
<evidence type="ECO:0000313" key="4">
    <source>
        <dbReference type="Proteomes" id="UP000636956"/>
    </source>
</evidence>
<feature type="transmembrane region" description="Helical" evidence="2">
    <location>
        <begin position="30"/>
        <end position="53"/>
    </location>
</feature>
<gene>
    <name evidence="3" type="ORF">GCM10011372_22520</name>
</gene>
<comment type="caution">
    <text evidence="3">The sequence shown here is derived from an EMBL/GenBank/DDBJ whole genome shotgun (WGS) entry which is preliminary data.</text>
</comment>
<dbReference type="RefSeq" id="WP_188743538.1">
    <property type="nucleotide sequence ID" value="NZ_BAABFW010000006.1"/>
</dbReference>
<evidence type="ECO:0000313" key="3">
    <source>
        <dbReference type="EMBL" id="GGJ83666.1"/>
    </source>
</evidence>
<keyword evidence="4" id="KW-1185">Reference proteome</keyword>
<dbReference type="EMBL" id="BMMD01000012">
    <property type="protein sequence ID" value="GGJ83666.1"/>
    <property type="molecule type" value="Genomic_DNA"/>
</dbReference>
<dbReference type="AlphaFoldDB" id="A0A917PL84"/>
<reference evidence="3" key="1">
    <citation type="journal article" date="2014" name="Int. J. Syst. Evol. Microbiol.">
        <title>Complete genome sequence of Corynebacterium casei LMG S-19264T (=DSM 44701T), isolated from a smear-ripened cheese.</title>
        <authorList>
            <consortium name="US DOE Joint Genome Institute (JGI-PGF)"/>
            <person name="Walter F."/>
            <person name="Albersmeier A."/>
            <person name="Kalinowski J."/>
            <person name="Ruckert C."/>
        </authorList>
    </citation>
    <scope>NUCLEOTIDE SEQUENCE</scope>
    <source>
        <strain evidence="3">CGMCC 1.8984</strain>
    </source>
</reference>
<keyword evidence="2" id="KW-1133">Transmembrane helix</keyword>
<reference evidence="3" key="2">
    <citation type="submission" date="2020-09" db="EMBL/GenBank/DDBJ databases">
        <authorList>
            <person name="Sun Q."/>
            <person name="Zhou Y."/>
        </authorList>
    </citation>
    <scope>NUCLEOTIDE SEQUENCE</scope>
    <source>
        <strain evidence="3">CGMCC 1.8984</strain>
    </source>
</reference>
<keyword evidence="2" id="KW-0472">Membrane</keyword>
<sequence>MLAAAAPVVASLEPRLTATGAWLFERRLHVLIVSATMATVAMLGGAVALISFAGGSGPGDQASGGGTSPRPTSTDPGSPNSYAPILPSPGPTPPSTPTPTPSTPPPPPAGGGSTDPGTDVPVEPVPTPDPTTDTGNGRPDPPGHTKKPDKPGG</sequence>
<name>A0A917PL84_9MICO</name>
<feature type="region of interest" description="Disordered" evidence="1">
    <location>
        <begin position="51"/>
        <end position="153"/>
    </location>
</feature>
<evidence type="ECO:0000256" key="2">
    <source>
        <dbReference type="SAM" id="Phobius"/>
    </source>
</evidence>
<dbReference type="Proteomes" id="UP000636956">
    <property type="component" value="Unassembled WGS sequence"/>
</dbReference>
<feature type="compositionally biased region" description="Polar residues" evidence="1">
    <location>
        <begin position="69"/>
        <end position="81"/>
    </location>
</feature>
<organism evidence="3 4">
    <name type="scientific">Agromyces bauzanensis</name>
    <dbReference type="NCBI Taxonomy" id="1308924"/>
    <lineage>
        <taxon>Bacteria</taxon>
        <taxon>Bacillati</taxon>
        <taxon>Actinomycetota</taxon>
        <taxon>Actinomycetes</taxon>
        <taxon>Micrococcales</taxon>
        <taxon>Microbacteriaceae</taxon>
        <taxon>Agromyces</taxon>
    </lineage>
</organism>
<protein>
    <submittedName>
        <fullName evidence="3">Uncharacterized protein</fullName>
    </submittedName>
</protein>
<accession>A0A917PL84</accession>
<feature type="compositionally biased region" description="Basic and acidic residues" evidence="1">
    <location>
        <begin position="141"/>
        <end position="153"/>
    </location>
</feature>
<keyword evidence="2" id="KW-0812">Transmembrane</keyword>
<evidence type="ECO:0000256" key="1">
    <source>
        <dbReference type="SAM" id="MobiDB-lite"/>
    </source>
</evidence>
<feature type="compositionally biased region" description="Pro residues" evidence="1">
    <location>
        <begin position="86"/>
        <end position="109"/>
    </location>
</feature>